<evidence type="ECO:0000313" key="2">
    <source>
        <dbReference type="Proteomes" id="UP000321363"/>
    </source>
</evidence>
<evidence type="ECO:0008006" key="3">
    <source>
        <dbReference type="Google" id="ProtNLM"/>
    </source>
</evidence>
<gene>
    <name evidence="1" type="ORF">FS935_10080</name>
</gene>
<name>A0A5C6W1S7_9BACI</name>
<protein>
    <recommendedName>
        <fullName evidence="3">YueH family protein</fullName>
    </recommendedName>
</protein>
<dbReference type="EMBL" id="VOQF01000005">
    <property type="protein sequence ID" value="TXC91235.1"/>
    <property type="molecule type" value="Genomic_DNA"/>
</dbReference>
<dbReference type="Pfam" id="PF14166">
    <property type="entry name" value="YueH"/>
    <property type="match status" value="1"/>
</dbReference>
<dbReference type="OrthoDB" id="2390431at2"/>
<sequence>MKIRKANVHSDNELITNVYIYENKQQEYSMIAIPQLEWSTLIPYEEDRRVLKDRLCNSLLKKIEKSPAVELMNKIVQWVGEM</sequence>
<proteinExistence type="predicted"/>
<evidence type="ECO:0000313" key="1">
    <source>
        <dbReference type="EMBL" id="TXC91235.1"/>
    </source>
</evidence>
<organism evidence="1 2">
    <name type="scientific">Metabacillus litoralis</name>
    <dbReference type="NCBI Taxonomy" id="152268"/>
    <lineage>
        <taxon>Bacteria</taxon>
        <taxon>Bacillati</taxon>
        <taxon>Bacillota</taxon>
        <taxon>Bacilli</taxon>
        <taxon>Bacillales</taxon>
        <taxon>Bacillaceae</taxon>
        <taxon>Metabacillus</taxon>
    </lineage>
</organism>
<dbReference type="RefSeq" id="WP_146948129.1">
    <property type="nucleotide sequence ID" value="NZ_VOQF01000005.1"/>
</dbReference>
<comment type="caution">
    <text evidence="1">The sequence shown here is derived from an EMBL/GenBank/DDBJ whole genome shotgun (WGS) entry which is preliminary data.</text>
</comment>
<keyword evidence="2" id="KW-1185">Reference proteome</keyword>
<accession>A0A5C6W1S7</accession>
<dbReference type="AlphaFoldDB" id="A0A5C6W1S7"/>
<dbReference type="Proteomes" id="UP000321363">
    <property type="component" value="Unassembled WGS sequence"/>
</dbReference>
<reference evidence="1 2" key="1">
    <citation type="journal article" date="2005" name="Int. J. Syst. Evol. Microbiol.">
        <title>Bacillus litoralis sp. nov., isolated from a tidal flat of the Yellow Sea in Korea.</title>
        <authorList>
            <person name="Yoon J.H."/>
            <person name="Oh T.K."/>
        </authorList>
    </citation>
    <scope>NUCLEOTIDE SEQUENCE [LARGE SCALE GENOMIC DNA]</scope>
    <source>
        <strain evidence="1 2">SW-211</strain>
    </source>
</reference>
<dbReference type="InterPro" id="IPR020260">
    <property type="entry name" value="Uncharacterised_YueH"/>
</dbReference>